<feature type="domain" description="NADH:quinone oxidoreductase/Mrp antiporter transmembrane" evidence="4">
    <location>
        <begin position="187"/>
        <end position="340"/>
    </location>
</feature>
<evidence type="ECO:0000256" key="1">
    <source>
        <dbReference type="ARBA" id="ARBA00012944"/>
    </source>
</evidence>
<keyword evidence="3" id="KW-0812">Transmembrane</keyword>
<feature type="transmembrane region" description="Helical" evidence="3">
    <location>
        <begin position="136"/>
        <end position="154"/>
    </location>
</feature>
<dbReference type="AlphaFoldDB" id="A0A3G0WZB8"/>
<accession>A0A3G0WZB8</accession>
<reference evidence="5" key="1">
    <citation type="submission" date="2011-11" db="EMBL/GenBank/DDBJ databases">
        <title>The complete mitochondrial genome of Diplorchis hangzhouensis (Platyhelminthes: Monogenea).</title>
        <authorList>
            <person name="Zhang J."/>
            <person name="Wu X."/>
            <person name="Xie M."/>
            <person name="Li A."/>
        </authorList>
    </citation>
    <scope>NUCLEOTIDE SEQUENCE</scope>
</reference>
<keyword evidence="5" id="KW-0496">Mitochondrion</keyword>
<evidence type="ECO:0000256" key="2">
    <source>
        <dbReference type="ARBA" id="ARBA00049551"/>
    </source>
</evidence>
<keyword evidence="3" id="KW-0472">Membrane</keyword>
<feature type="transmembrane region" description="Helical" evidence="3">
    <location>
        <begin position="207"/>
        <end position="231"/>
    </location>
</feature>
<evidence type="ECO:0000256" key="3">
    <source>
        <dbReference type="SAM" id="Phobius"/>
    </source>
</evidence>
<name>A0A3G0WZB8_9PLAT</name>
<dbReference type="Pfam" id="PF00361">
    <property type="entry name" value="Proton_antipo_M"/>
    <property type="match status" value="1"/>
</dbReference>
<evidence type="ECO:0000313" key="5">
    <source>
        <dbReference type="EMBL" id="AFD18208.1"/>
    </source>
</evidence>
<feature type="transmembrane region" description="Helical" evidence="3">
    <location>
        <begin position="74"/>
        <end position="92"/>
    </location>
</feature>
<dbReference type="GO" id="GO:0008137">
    <property type="term" value="F:NADH dehydrogenase (ubiquinone) activity"/>
    <property type="evidence" value="ECO:0007669"/>
    <property type="project" value="UniProtKB-EC"/>
</dbReference>
<feature type="transmembrane region" description="Helical" evidence="3">
    <location>
        <begin position="236"/>
        <end position="255"/>
    </location>
</feature>
<feature type="transmembrane region" description="Helical" evidence="3">
    <location>
        <begin position="7"/>
        <end position="29"/>
    </location>
</feature>
<evidence type="ECO:0000259" key="4">
    <source>
        <dbReference type="Pfam" id="PF00361"/>
    </source>
</evidence>
<dbReference type="EMBL" id="JQ038227">
    <property type="protein sequence ID" value="AFD18208.1"/>
    <property type="molecule type" value="Genomic_DNA"/>
</dbReference>
<dbReference type="EC" id="7.1.1.2" evidence="1"/>
<dbReference type="InterPro" id="IPR001750">
    <property type="entry name" value="ND/Mrp_TM"/>
</dbReference>
<feature type="transmembrane region" description="Helical" evidence="3">
    <location>
        <begin position="328"/>
        <end position="348"/>
    </location>
</feature>
<gene>
    <name evidence="5" type="primary">nad5</name>
</gene>
<feature type="transmembrane region" description="Helical" evidence="3">
    <location>
        <begin position="378"/>
        <end position="400"/>
    </location>
</feature>
<organism evidence="5">
    <name type="scientific">Diplorchis hangzhouensis</name>
    <dbReference type="NCBI Taxonomy" id="1131906"/>
    <lineage>
        <taxon>Eukaryota</taxon>
        <taxon>Metazoa</taxon>
        <taxon>Spiralia</taxon>
        <taxon>Lophotrochozoa</taxon>
        <taxon>Platyhelminthes</taxon>
        <taxon>Monogenea</taxon>
        <taxon>Polyopisthocotylea</taxon>
        <taxon>Polystomatidea</taxon>
        <taxon>Polystomatidae</taxon>
        <taxon>Diplorchis</taxon>
    </lineage>
</organism>
<protein>
    <recommendedName>
        <fullName evidence="1">NADH:ubiquinone reductase (H(+)-translocating)</fullName>
        <ecNumber evidence="1">7.1.1.2</ecNumber>
    </recommendedName>
</protein>
<keyword evidence="3" id="KW-1133">Transmembrane helix</keyword>
<feature type="transmembrane region" description="Helical" evidence="3">
    <location>
        <begin position="300"/>
        <end position="322"/>
    </location>
</feature>
<feature type="transmembrane region" description="Helical" evidence="3">
    <location>
        <begin position="98"/>
        <end position="115"/>
    </location>
</feature>
<sequence length="506" mass="58444">MLVVVFFVYLALVVFAFSFFGVSVFFNVMTLVNDLMVFLVNFSGCFFVEISMLIVCGVMSLCFCGHYFGRVEPIWNIILGFAIVMGLLMFSGNLLFSLVMWEYLGIVSFVLILYYRNFVSLQAPVVTMVVSRLGDVCFFFCVWLLFEILLFWWFCSLFEVIFYSLFYEFYFSFYILVNSSNASSYALVAAGVWFMSCYDFFFCSSYYISFVLVLLSFFNIVLTGLCSLGFVDLKKLVALSTSNNISWCVLFFLYGDVYLCLLQLFSHGISKCCLFIMVGDLMSSGGGTQLYNNLYIYKSLIEICGLFFVVVGLAGVPFIGVFFTKHLFLLDVCFLDMFFFGCSLLGLFLSYIYSFRMFFMILSVGLQSGFVFSYDFQFINVFFVIPFYSLLSFCLSNNFLELGFLNIWFSVIILLVFFLGVCFGYYLYVCGGLTSWWVCSIFGLDVLVYIVSKVFRFLCFLGILFHWRWDYWFICGIYSFFNSLIGLYGFILSLCLMMLLVLVFLS</sequence>
<feature type="transmembrane region" description="Helical" evidence="3">
    <location>
        <begin position="407"/>
        <end position="428"/>
    </location>
</feature>
<geneLocation type="mitochondrion" evidence="5"/>
<feature type="transmembrane region" description="Helical" evidence="3">
    <location>
        <begin position="487"/>
        <end position="505"/>
    </location>
</feature>
<comment type="catalytic activity">
    <reaction evidence="2">
        <text>a ubiquinone + NADH + 5 H(+)(in) = a ubiquinol + NAD(+) + 4 H(+)(out)</text>
        <dbReference type="Rhea" id="RHEA:29091"/>
        <dbReference type="Rhea" id="RHEA-COMP:9565"/>
        <dbReference type="Rhea" id="RHEA-COMP:9566"/>
        <dbReference type="ChEBI" id="CHEBI:15378"/>
        <dbReference type="ChEBI" id="CHEBI:16389"/>
        <dbReference type="ChEBI" id="CHEBI:17976"/>
        <dbReference type="ChEBI" id="CHEBI:57540"/>
        <dbReference type="ChEBI" id="CHEBI:57945"/>
        <dbReference type="EC" id="7.1.1.2"/>
    </reaction>
</comment>
<proteinExistence type="predicted"/>
<feature type="transmembrane region" description="Helical" evidence="3">
    <location>
        <begin position="35"/>
        <end position="62"/>
    </location>
</feature>